<dbReference type="Gene3D" id="3.20.20.140">
    <property type="entry name" value="Metal-dependent hydrolases"/>
    <property type="match status" value="1"/>
</dbReference>
<dbReference type="GO" id="GO:0005829">
    <property type="term" value="C:cytosol"/>
    <property type="evidence" value="ECO:0007669"/>
    <property type="project" value="TreeGrafter"/>
</dbReference>
<dbReference type="InterPro" id="IPR032465">
    <property type="entry name" value="ACMSD"/>
</dbReference>
<dbReference type="AlphaFoldDB" id="A0AAE0M089"/>
<accession>A0AAE0M089</accession>
<comment type="caution">
    <text evidence="5">The sequence shown here is derived from an EMBL/GenBank/DDBJ whole genome shotgun (WGS) entry which is preliminary data.</text>
</comment>
<evidence type="ECO:0000259" key="4">
    <source>
        <dbReference type="Pfam" id="PF04909"/>
    </source>
</evidence>
<evidence type="ECO:0000256" key="1">
    <source>
        <dbReference type="ARBA" id="ARBA00022793"/>
    </source>
</evidence>
<keyword evidence="1 3" id="KW-0210">Decarboxylase</keyword>
<organism evidence="5 6">
    <name type="scientific">Apodospora peruviana</name>
    <dbReference type="NCBI Taxonomy" id="516989"/>
    <lineage>
        <taxon>Eukaryota</taxon>
        <taxon>Fungi</taxon>
        <taxon>Dikarya</taxon>
        <taxon>Ascomycota</taxon>
        <taxon>Pezizomycotina</taxon>
        <taxon>Sordariomycetes</taxon>
        <taxon>Sordariomycetidae</taxon>
        <taxon>Sordariales</taxon>
        <taxon>Lasiosphaeriaceae</taxon>
        <taxon>Apodospora</taxon>
    </lineage>
</organism>
<keyword evidence="2 3" id="KW-0456">Lyase</keyword>
<dbReference type="GO" id="GO:0016787">
    <property type="term" value="F:hydrolase activity"/>
    <property type="evidence" value="ECO:0007669"/>
    <property type="project" value="InterPro"/>
</dbReference>
<evidence type="ECO:0000256" key="2">
    <source>
        <dbReference type="ARBA" id="ARBA00023239"/>
    </source>
</evidence>
<feature type="domain" description="Amidohydrolase-related" evidence="4">
    <location>
        <begin position="81"/>
        <end position="389"/>
    </location>
</feature>
<dbReference type="GO" id="GO:0019748">
    <property type="term" value="P:secondary metabolic process"/>
    <property type="evidence" value="ECO:0007669"/>
    <property type="project" value="TreeGrafter"/>
</dbReference>
<dbReference type="SUPFAM" id="SSF51556">
    <property type="entry name" value="Metallo-dependent hydrolases"/>
    <property type="match status" value="1"/>
</dbReference>
<evidence type="ECO:0000313" key="5">
    <source>
        <dbReference type="EMBL" id="KAK3313384.1"/>
    </source>
</evidence>
<dbReference type="GO" id="GO:0016831">
    <property type="term" value="F:carboxy-lyase activity"/>
    <property type="evidence" value="ECO:0007669"/>
    <property type="project" value="UniProtKB-KW"/>
</dbReference>
<protein>
    <recommendedName>
        <fullName evidence="4">Amidohydrolase-related domain-containing protein</fullName>
    </recommendedName>
</protein>
<comment type="similarity">
    <text evidence="3">Belongs to the metallo-dependent hydrolases superfamily.</text>
</comment>
<keyword evidence="6" id="KW-1185">Reference proteome</keyword>
<name>A0AAE0M089_9PEZI</name>
<reference evidence="5" key="2">
    <citation type="submission" date="2023-06" db="EMBL/GenBank/DDBJ databases">
        <authorList>
            <consortium name="Lawrence Berkeley National Laboratory"/>
            <person name="Haridas S."/>
            <person name="Hensen N."/>
            <person name="Bonometti L."/>
            <person name="Westerberg I."/>
            <person name="Brannstrom I.O."/>
            <person name="Guillou S."/>
            <person name="Cros-Aarteil S."/>
            <person name="Calhoun S."/>
            <person name="Kuo A."/>
            <person name="Mondo S."/>
            <person name="Pangilinan J."/>
            <person name="Riley R."/>
            <person name="Labutti K."/>
            <person name="Andreopoulos B."/>
            <person name="Lipzen A."/>
            <person name="Chen C."/>
            <person name="Yanf M."/>
            <person name="Daum C."/>
            <person name="Ng V."/>
            <person name="Clum A."/>
            <person name="Steindorff A."/>
            <person name="Ohm R."/>
            <person name="Martin F."/>
            <person name="Silar P."/>
            <person name="Natvig D."/>
            <person name="Lalanne C."/>
            <person name="Gautier V."/>
            <person name="Ament-Velasquez S.L."/>
            <person name="Kruys A."/>
            <person name="Hutchinson M.I."/>
            <person name="Powell A.J."/>
            <person name="Barry K."/>
            <person name="Miller A.N."/>
            <person name="Grigoriev I.V."/>
            <person name="Debuchy R."/>
            <person name="Gladieux P."/>
            <person name="Thoren M.H."/>
            <person name="Johannesson H."/>
        </authorList>
    </citation>
    <scope>NUCLEOTIDE SEQUENCE</scope>
    <source>
        <strain evidence="5">CBS 118394</strain>
    </source>
</reference>
<proteinExistence type="inferred from homology"/>
<dbReference type="PANTHER" id="PTHR21240:SF32">
    <property type="entry name" value="AMIDOHYDROLASE-RELATED DOMAIN-CONTAINING PROTEIN"/>
    <property type="match status" value="1"/>
</dbReference>
<dbReference type="InterPro" id="IPR032466">
    <property type="entry name" value="Metal_Hydrolase"/>
</dbReference>
<evidence type="ECO:0000256" key="3">
    <source>
        <dbReference type="RuleBase" id="RU366045"/>
    </source>
</evidence>
<dbReference type="EMBL" id="JAUEDM010000007">
    <property type="protein sequence ID" value="KAK3313384.1"/>
    <property type="molecule type" value="Genomic_DNA"/>
</dbReference>
<sequence>MAPDRNMLWKVPRSLLPKALRGVMGTRIGIPVHLRMIKGLHHIFDGIELRSLSFAPAAFADIDAISRLNSTGFDFSNAYRIDMHVHAVPSFYHALVPTTGGSPTPSWDVPRALQFMIDNNIARSVLSVSTPGSTVFYGNAAYSAGLARLLNEWLAELHRQFPKRFEFYAVMPLPYTEYAIREAKYALSSLGALGLGLLTNHEGLYLGNPAFAPFYSAIDALPGGPHVCMVHPTEPLMRAANGTVISTANPTLYNSGLVEFYFETARALMDLISTRTLTNYTNIRYSIAHVGGAFPSIRDRFLKRNPSLDILATEALNTKVWYDSAGPTYFSQVKGLLGYDVPASQLVFGSDWPYSGFSYAASAQAIVDAEFLTATQKKAIFVDNAEDMLCTHFH</sequence>
<dbReference type="PANTHER" id="PTHR21240">
    <property type="entry name" value="2-AMINO-3-CARBOXYLMUCONATE-6-SEMIALDEHYDE DECARBOXYLASE"/>
    <property type="match status" value="1"/>
</dbReference>
<dbReference type="Proteomes" id="UP001283341">
    <property type="component" value="Unassembled WGS sequence"/>
</dbReference>
<dbReference type="Pfam" id="PF04909">
    <property type="entry name" value="Amidohydro_2"/>
    <property type="match status" value="1"/>
</dbReference>
<dbReference type="InterPro" id="IPR006680">
    <property type="entry name" value="Amidohydro-rel"/>
</dbReference>
<evidence type="ECO:0000313" key="6">
    <source>
        <dbReference type="Proteomes" id="UP001283341"/>
    </source>
</evidence>
<gene>
    <name evidence="5" type="ORF">B0H66DRAFT_350349</name>
</gene>
<reference evidence="5" key="1">
    <citation type="journal article" date="2023" name="Mol. Phylogenet. Evol.">
        <title>Genome-scale phylogeny and comparative genomics of the fungal order Sordariales.</title>
        <authorList>
            <person name="Hensen N."/>
            <person name="Bonometti L."/>
            <person name="Westerberg I."/>
            <person name="Brannstrom I.O."/>
            <person name="Guillou S."/>
            <person name="Cros-Aarteil S."/>
            <person name="Calhoun S."/>
            <person name="Haridas S."/>
            <person name="Kuo A."/>
            <person name="Mondo S."/>
            <person name="Pangilinan J."/>
            <person name="Riley R."/>
            <person name="LaButti K."/>
            <person name="Andreopoulos B."/>
            <person name="Lipzen A."/>
            <person name="Chen C."/>
            <person name="Yan M."/>
            <person name="Daum C."/>
            <person name="Ng V."/>
            <person name="Clum A."/>
            <person name="Steindorff A."/>
            <person name="Ohm R.A."/>
            <person name="Martin F."/>
            <person name="Silar P."/>
            <person name="Natvig D.O."/>
            <person name="Lalanne C."/>
            <person name="Gautier V."/>
            <person name="Ament-Velasquez S.L."/>
            <person name="Kruys A."/>
            <person name="Hutchinson M.I."/>
            <person name="Powell A.J."/>
            <person name="Barry K."/>
            <person name="Miller A.N."/>
            <person name="Grigoriev I.V."/>
            <person name="Debuchy R."/>
            <person name="Gladieux P."/>
            <person name="Hiltunen Thoren M."/>
            <person name="Johannesson H."/>
        </authorList>
    </citation>
    <scope>NUCLEOTIDE SEQUENCE</scope>
    <source>
        <strain evidence="5">CBS 118394</strain>
    </source>
</reference>